<dbReference type="PANTHER" id="PTHR11533">
    <property type="entry name" value="PROTEASE M1 ZINC METALLOPROTEASE"/>
    <property type="match status" value="1"/>
</dbReference>
<dbReference type="Gene3D" id="1.10.390.10">
    <property type="entry name" value="Neutral Protease Domain 2"/>
    <property type="match status" value="1"/>
</dbReference>
<comment type="similarity">
    <text evidence="1 11">Belongs to the peptidase M1 family.</text>
</comment>
<organism evidence="15 16">
    <name type="scientific">Diversispora eburnea</name>
    <dbReference type="NCBI Taxonomy" id="1213867"/>
    <lineage>
        <taxon>Eukaryota</taxon>
        <taxon>Fungi</taxon>
        <taxon>Fungi incertae sedis</taxon>
        <taxon>Mucoromycota</taxon>
        <taxon>Glomeromycotina</taxon>
        <taxon>Glomeromycetes</taxon>
        <taxon>Diversisporales</taxon>
        <taxon>Diversisporaceae</taxon>
        <taxon>Diversispora</taxon>
    </lineage>
</organism>
<dbReference type="PRINTS" id="PR00756">
    <property type="entry name" value="ALADIPTASE"/>
</dbReference>
<dbReference type="GO" id="GO:0008270">
    <property type="term" value="F:zinc ion binding"/>
    <property type="evidence" value="ECO:0007669"/>
    <property type="project" value="UniProtKB-UniRule"/>
</dbReference>
<dbReference type="Gene3D" id="2.60.40.1910">
    <property type="match status" value="1"/>
</dbReference>
<feature type="domain" description="Peptidase M1 membrane alanine aminopeptidase" evidence="12">
    <location>
        <begin position="240"/>
        <end position="457"/>
    </location>
</feature>
<dbReference type="GO" id="GO:0070006">
    <property type="term" value="F:metalloaminopeptidase activity"/>
    <property type="evidence" value="ECO:0007669"/>
    <property type="project" value="TreeGrafter"/>
</dbReference>
<keyword evidence="16" id="KW-1185">Reference proteome</keyword>
<dbReference type="SUPFAM" id="SSF63737">
    <property type="entry name" value="Leukotriene A4 hydrolase N-terminal domain"/>
    <property type="match status" value="1"/>
</dbReference>
<evidence type="ECO:0000259" key="12">
    <source>
        <dbReference type="Pfam" id="PF01433"/>
    </source>
</evidence>
<evidence type="ECO:0000256" key="2">
    <source>
        <dbReference type="ARBA" id="ARBA00022438"/>
    </source>
</evidence>
<dbReference type="FunFam" id="1.25.50.20:FF:000002">
    <property type="entry name" value="Aminopeptidase"/>
    <property type="match status" value="1"/>
</dbReference>
<dbReference type="GO" id="GO:0005615">
    <property type="term" value="C:extracellular space"/>
    <property type="evidence" value="ECO:0007669"/>
    <property type="project" value="TreeGrafter"/>
</dbReference>
<evidence type="ECO:0000256" key="7">
    <source>
        <dbReference type="ARBA" id="ARBA00023049"/>
    </source>
</evidence>
<keyword evidence="6 9" id="KW-0862">Zinc</keyword>
<feature type="site" description="Transition state stabilizer" evidence="10">
    <location>
        <position position="398"/>
    </location>
</feature>
<dbReference type="Gene3D" id="1.25.50.20">
    <property type="match status" value="1"/>
</dbReference>
<sequence length="889" mass="101265">MSTTEDRQVLPKNVRPTHYDITLTPDLKKFEFTGFETINLDIKEDTKVITLNVREIEVKSAKLGKLNGEGHDAVSIEHDNKKYTVKLTFPEEYPAGCKVKLYLEFTGILNDKMVGFYRSSYEENGEKKYIATTQFEATDARRAFPCWDEPAIKATFDITLIVPSDLVALGNMNVISEKSLGNDKREVKFATTPIMSTYLIAFIVGDLAYVEETTSGVQNGGKPVLVRVYTLKGNEETGRFALSVAVDCLEYFAGVFGIPYPLPKCDMVAIPDFEAGAMENWGLITYRTTAVLFDPKASDARFKQRIAYTVCHELAHQWFGNLVTMEWWDHLWLNEGFATWVGYLAVEKIFPDWDIWTQFVSEGFQRGLKLDSLKSSHQIEVPVNDPSEISQIFDAISYYKGASVIRMLSNYLGENVFLAGVRRYLKKHEYGNASTNDLWDSLAQESGRDISEFISVWTRKYPVLTVTEPSPDTLNISQSRFLSTGVIDPEEDITTWWVPLSIDVGSGDYKDFRDVVLTQKEKSLKLPPRQEDFYQLNSRKTGVYRVNYIPERLAKLGQAVKKGMLETSDRVGLVADAGALATSGHGKTSGLLNLIKEFDKEDQYIVWMEISNCLSDLTSVWFEQPDYQGLLAFQCDLLSELVRKLGWEYSDDDDYLTTMLRTLVIKIAGKAGDKDVVNESHRRFKLFIKGDESALHPNIRGAVYEIVLIHGGGEEEFEAILNLYKTGKIADQRIIILSALGHAQQENLIQRALNLSISEDVKSQDIIYSFMGLKNNRKSRRHLWNFIKQNWDLIQQRYIHSLQLFGLIIKSVDAFSTLDDIRDIEEFFKDKNIKEIERPLQQSLENIRVRAAWLSRDKKDVEDCVMNATISIKEIFSVNLAMMLTGTFQ</sequence>
<evidence type="ECO:0000256" key="8">
    <source>
        <dbReference type="PIRSR" id="PIRSR634016-1"/>
    </source>
</evidence>
<proteinExistence type="inferred from homology"/>
<dbReference type="InterPro" id="IPR024571">
    <property type="entry name" value="ERAP1-like_C_dom"/>
</dbReference>
<keyword evidence="3 11" id="KW-0645">Protease</keyword>
<dbReference type="CDD" id="cd09601">
    <property type="entry name" value="M1_APN-Q_like"/>
    <property type="match status" value="1"/>
</dbReference>
<evidence type="ECO:0000259" key="13">
    <source>
        <dbReference type="Pfam" id="PF11838"/>
    </source>
</evidence>
<dbReference type="PANTHER" id="PTHR11533:SF174">
    <property type="entry name" value="PUROMYCIN-SENSITIVE AMINOPEPTIDASE-RELATED"/>
    <property type="match status" value="1"/>
</dbReference>
<dbReference type="EMBL" id="CAJVPK010000196">
    <property type="protein sequence ID" value="CAG8471683.1"/>
    <property type="molecule type" value="Genomic_DNA"/>
</dbReference>
<dbReference type="Pfam" id="PF01433">
    <property type="entry name" value="Peptidase_M1"/>
    <property type="match status" value="1"/>
</dbReference>
<keyword evidence="2 11" id="KW-0031">Aminopeptidase</keyword>
<feature type="domain" description="ERAP1-like C-terminal" evidence="13">
    <location>
        <begin position="533"/>
        <end position="848"/>
    </location>
</feature>
<feature type="active site" description="Proton acceptor" evidence="8">
    <location>
        <position position="313"/>
    </location>
</feature>
<dbReference type="GO" id="GO:0042277">
    <property type="term" value="F:peptide binding"/>
    <property type="evidence" value="ECO:0007669"/>
    <property type="project" value="TreeGrafter"/>
</dbReference>
<dbReference type="InterPro" id="IPR034016">
    <property type="entry name" value="M1_APN-typ"/>
</dbReference>
<name>A0A9N8VZF5_9GLOM</name>
<dbReference type="FunFam" id="2.60.40.1730:FF:000002">
    <property type="entry name" value="Aminopeptidase"/>
    <property type="match status" value="1"/>
</dbReference>
<dbReference type="FunFam" id="1.10.390.10:FF:000001">
    <property type="entry name" value="Aminopeptidase"/>
    <property type="match status" value="1"/>
</dbReference>
<dbReference type="EC" id="3.4.11.-" evidence="11"/>
<gene>
    <name evidence="15" type="ORF">DEBURN_LOCUS3190</name>
</gene>
<evidence type="ECO:0000256" key="5">
    <source>
        <dbReference type="ARBA" id="ARBA00022801"/>
    </source>
</evidence>
<feature type="binding site" evidence="9">
    <location>
        <position position="312"/>
    </location>
    <ligand>
        <name>Zn(2+)</name>
        <dbReference type="ChEBI" id="CHEBI:29105"/>
        <note>catalytic</note>
    </ligand>
</feature>
<protein>
    <recommendedName>
        <fullName evidence="11">Aminopeptidase</fullName>
        <ecNumber evidence="11">3.4.11.-</ecNumber>
    </recommendedName>
</protein>
<dbReference type="GO" id="GO:0005737">
    <property type="term" value="C:cytoplasm"/>
    <property type="evidence" value="ECO:0007669"/>
    <property type="project" value="TreeGrafter"/>
</dbReference>
<dbReference type="AlphaFoldDB" id="A0A9N8VZF5"/>
<dbReference type="InterPro" id="IPR001930">
    <property type="entry name" value="Peptidase_M1"/>
</dbReference>
<dbReference type="OrthoDB" id="10031169at2759"/>
<dbReference type="InterPro" id="IPR042097">
    <property type="entry name" value="Aminopeptidase_N-like_N_sf"/>
</dbReference>
<dbReference type="InterPro" id="IPR014782">
    <property type="entry name" value="Peptidase_M1_dom"/>
</dbReference>
<evidence type="ECO:0000256" key="9">
    <source>
        <dbReference type="PIRSR" id="PIRSR634016-3"/>
    </source>
</evidence>
<dbReference type="Proteomes" id="UP000789706">
    <property type="component" value="Unassembled WGS sequence"/>
</dbReference>
<dbReference type="GO" id="GO:0043171">
    <property type="term" value="P:peptide catabolic process"/>
    <property type="evidence" value="ECO:0007669"/>
    <property type="project" value="TreeGrafter"/>
</dbReference>
<dbReference type="InterPro" id="IPR027268">
    <property type="entry name" value="Peptidase_M4/M1_CTD_sf"/>
</dbReference>
<feature type="domain" description="Aminopeptidase N-like N-terminal" evidence="14">
    <location>
        <begin position="16"/>
        <end position="199"/>
    </location>
</feature>
<evidence type="ECO:0000256" key="11">
    <source>
        <dbReference type="RuleBase" id="RU364040"/>
    </source>
</evidence>
<accession>A0A9N8VZF5</accession>
<feature type="binding site" evidence="9">
    <location>
        <position position="316"/>
    </location>
    <ligand>
        <name>Zn(2+)</name>
        <dbReference type="ChEBI" id="CHEBI:29105"/>
        <note>catalytic</note>
    </ligand>
</feature>
<dbReference type="GO" id="GO:0006508">
    <property type="term" value="P:proteolysis"/>
    <property type="evidence" value="ECO:0007669"/>
    <property type="project" value="UniProtKB-KW"/>
</dbReference>
<dbReference type="InterPro" id="IPR050344">
    <property type="entry name" value="Peptidase_M1_aminopeptidases"/>
</dbReference>
<keyword evidence="7 11" id="KW-0482">Metalloprotease</keyword>
<keyword evidence="4 9" id="KW-0479">Metal-binding</keyword>
<evidence type="ECO:0000256" key="10">
    <source>
        <dbReference type="PIRSR" id="PIRSR634016-4"/>
    </source>
</evidence>
<dbReference type="InterPro" id="IPR045357">
    <property type="entry name" value="Aminopeptidase_N-like_N"/>
</dbReference>
<dbReference type="Pfam" id="PF17900">
    <property type="entry name" value="Peptidase_M1_N"/>
    <property type="match status" value="1"/>
</dbReference>
<evidence type="ECO:0000256" key="6">
    <source>
        <dbReference type="ARBA" id="ARBA00022833"/>
    </source>
</evidence>
<comment type="caution">
    <text evidence="15">The sequence shown here is derived from an EMBL/GenBank/DDBJ whole genome shotgun (WGS) entry which is preliminary data.</text>
</comment>
<evidence type="ECO:0000256" key="4">
    <source>
        <dbReference type="ARBA" id="ARBA00022723"/>
    </source>
</evidence>
<feature type="binding site" evidence="9">
    <location>
        <position position="335"/>
    </location>
    <ligand>
        <name>Zn(2+)</name>
        <dbReference type="ChEBI" id="CHEBI:29105"/>
        <note>catalytic</note>
    </ligand>
</feature>
<evidence type="ECO:0000313" key="15">
    <source>
        <dbReference type="EMBL" id="CAG8471683.1"/>
    </source>
</evidence>
<evidence type="ECO:0000313" key="16">
    <source>
        <dbReference type="Proteomes" id="UP000789706"/>
    </source>
</evidence>
<reference evidence="15" key="1">
    <citation type="submission" date="2021-06" db="EMBL/GenBank/DDBJ databases">
        <authorList>
            <person name="Kallberg Y."/>
            <person name="Tangrot J."/>
            <person name="Rosling A."/>
        </authorList>
    </citation>
    <scope>NUCLEOTIDE SEQUENCE</scope>
    <source>
        <strain evidence="15">AZ414A</strain>
    </source>
</reference>
<dbReference type="SUPFAM" id="SSF55486">
    <property type="entry name" value="Metalloproteases ('zincins'), catalytic domain"/>
    <property type="match status" value="1"/>
</dbReference>
<dbReference type="GO" id="GO:0016020">
    <property type="term" value="C:membrane"/>
    <property type="evidence" value="ECO:0007669"/>
    <property type="project" value="TreeGrafter"/>
</dbReference>
<evidence type="ECO:0000259" key="14">
    <source>
        <dbReference type="Pfam" id="PF17900"/>
    </source>
</evidence>
<dbReference type="Pfam" id="PF11838">
    <property type="entry name" value="ERAP1_C"/>
    <property type="match status" value="1"/>
</dbReference>
<comment type="cofactor">
    <cofactor evidence="9 11">
        <name>Zn(2+)</name>
        <dbReference type="ChEBI" id="CHEBI:29105"/>
    </cofactor>
    <text evidence="9 11">Binds 1 zinc ion per subunit.</text>
</comment>
<keyword evidence="5 11" id="KW-0378">Hydrolase</keyword>
<evidence type="ECO:0000256" key="1">
    <source>
        <dbReference type="ARBA" id="ARBA00010136"/>
    </source>
</evidence>
<dbReference type="Gene3D" id="2.60.40.1730">
    <property type="entry name" value="tricorn interacting facor f3 domain"/>
    <property type="match status" value="1"/>
</dbReference>
<evidence type="ECO:0000256" key="3">
    <source>
        <dbReference type="ARBA" id="ARBA00022670"/>
    </source>
</evidence>